<feature type="domain" description="Peptidase C51" evidence="1">
    <location>
        <begin position="1"/>
        <end position="118"/>
    </location>
</feature>
<evidence type="ECO:0000313" key="2">
    <source>
        <dbReference type="EMBL" id="MDP4574435.1"/>
    </source>
</evidence>
<protein>
    <submittedName>
        <fullName evidence="2">CHAP domain-containing protein</fullName>
    </submittedName>
</protein>
<dbReference type="PROSITE" id="PS50911">
    <property type="entry name" value="CHAP"/>
    <property type="match status" value="1"/>
</dbReference>
<dbReference type="InterPro" id="IPR038765">
    <property type="entry name" value="Papain-like_cys_pep_sf"/>
</dbReference>
<dbReference type="Proteomes" id="UP001240639">
    <property type="component" value="Unassembled WGS sequence"/>
</dbReference>
<sequence>MDSDFSSSASELAPYLQCVPYARKVSGIEIYGDAHTWWDQAQGRYATGSIPREGAVMAFKPHRSMRLGHVAAVSKVVDSRRVLLDHANWSPIDGRRGQVEKDVLAVDVSPANDWSEVQVWYAPLGAVGKTAWPVEGFIYSDGVAQPRVQIAQSEKPARKKTSKRFLSAFADFR</sequence>
<proteinExistence type="predicted"/>
<reference evidence="2 3" key="1">
    <citation type="submission" date="2023-08" db="EMBL/GenBank/DDBJ databases">
        <title>genomic of G39.</title>
        <authorList>
            <person name="Wang Y."/>
        </authorList>
    </citation>
    <scope>NUCLEOTIDE SEQUENCE [LARGE SCALE GENOMIC DNA]</scope>
    <source>
        <strain evidence="2 3">G39</strain>
    </source>
</reference>
<dbReference type="InterPro" id="IPR007921">
    <property type="entry name" value="CHAP_dom"/>
</dbReference>
<comment type="caution">
    <text evidence="2">The sequence shown here is derived from an EMBL/GenBank/DDBJ whole genome shotgun (WGS) entry which is preliminary data.</text>
</comment>
<keyword evidence="3" id="KW-1185">Reference proteome</keyword>
<evidence type="ECO:0000313" key="3">
    <source>
        <dbReference type="Proteomes" id="UP001240639"/>
    </source>
</evidence>
<organism evidence="2 3">
    <name type="scientific">Qipengyuania profundimaris</name>
    <dbReference type="NCBI Taxonomy" id="3067652"/>
    <lineage>
        <taxon>Bacteria</taxon>
        <taxon>Pseudomonadati</taxon>
        <taxon>Pseudomonadota</taxon>
        <taxon>Alphaproteobacteria</taxon>
        <taxon>Sphingomonadales</taxon>
        <taxon>Erythrobacteraceae</taxon>
        <taxon>Qipengyuania</taxon>
    </lineage>
</organism>
<evidence type="ECO:0000259" key="1">
    <source>
        <dbReference type="PROSITE" id="PS50911"/>
    </source>
</evidence>
<name>A0ABT9HMR7_9SPHN</name>
<dbReference type="SUPFAM" id="SSF54001">
    <property type="entry name" value="Cysteine proteinases"/>
    <property type="match status" value="1"/>
</dbReference>
<dbReference type="Gene3D" id="3.90.1720.10">
    <property type="entry name" value="endopeptidase domain like (from Nostoc punctiforme)"/>
    <property type="match status" value="1"/>
</dbReference>
<dbReference type="Pfam" id="PF05257">
    <property type="entry name" value="CHAP"/>
    <property type="match status" value="1"/>
</dbReference>
<gene>
    <name evidence="2" type="ORF">Q9K02_04695</name>
</gene>
<dbReference type="EMBL" id="JAVAIM010000001">
    <property type="protein sequence ID" value="MDP4574435.1"/>
    <property type="molecule type" value="Genomic_DNA"/>
</dbReference>
<accession>A0ABT9HMR7</accession>